<evidence type="ECO:0000256" key="1">
    <source>
        <dbReference type="SAM" id="MobiDB-lite"/>
    </source>
</evidence>
<dbReference type="Proteomes" id="UP001519305">
    <property type="component" value="Unassembled WGS sequence"/>
</dbReference>
<name>A0ABS4U4J9_9CORY</name>
<organism evidence="2 3">
    <name type="scientific">Corynebacterium freneyi</name>
    <dbReference type="NCBI Taxonomy" id="134034"/>
    <lineage>
        <taxon>Bacteria</taxon>
        <taxon>Bacillati</taxon>
        <taxon>Actinomycetota</taxon>
        <taxon>Actinomycetes</taxon>
        <taxon>Mycobacteriales</taxon>
        <taxon>Corynebacteriaceae</taxon>
        <taxon>Corynebacterium</taxon>
    </lineage>
</organism>
<keyword evidence="3" id="KW-1185">Reference proteome</keyword>
<evidence type="ECO:0000313" key="2">
    <source>
        <dbReference type="EMBL" id="MBP2331578.1"/>
    </source>
</evidence>
<protein>
    <recommendedName>
        <fullName evidence="4">DUF3263 domain-containing protein</fullName>
    </recommendedName>
</protein>
<evidence type="ECO:0008006" key="4">
    <source>
        <dbReference type="Google" id="ProtNLM"/>
    </source>
</evidence>
<dbReference type="EMBL" id="JAGINY010000001">
    <property type="protein sequence ID" value="MBP2331578.1"/>
    <property type="molecule type" value="Genomic_DNA"/>
</dbReference>
<feature type="region of interest" description="Disordered" evidence="1">
    <location>
        <begin position="31"/>
        <end position="64"/>
    </location>
</feature>
<gene>
    <name evidence="2" type="ORF">JOF33_000277</name>
</gene>
<proteinExistence type="predicted"/>
<reference evidence="2 3" key="1">
    <citation type="submission" date="2021-03" db="EMBL/GenBank/DDBJ databases">
        <title>Sequencing the genomes of 1000 actinobacteria strains.</title>
        <authorList>
            <person name="Klenk H.-P."/>
        </authorList>
    </citation>
    <scope>NUCLEOTIDE SEQUENCE [LARGE SCALE GENOMIC DNA]</scope>
    <source>
        <strain evidence="2 3">DSM 44506</strain>
    </source>
</reference>
<evidence type="ECO:0000313" key="3">
    <source>
        <dbReference type="Proteomes" id="UP001519305"/>
    </source>
</evidence>
<comment type="caution">
    <text evidence="2">The sequence shown here is derived from an EMBL/GenBank/DDBJ whole genome shotgun (WGS) entry which is preliminary data.</text>
</comment>
<accession>A0ABS4U4J9</accession>
<dbReference type="Pfam" id="PF11662">
    <property type="entry name" value="DUF3263"/>
    <property type="match status" value="1"/>
</dbReference>
<sequence>MTPVPVARAPGCGPSCRAACFSGGMDGEDGNITDAGTADAGDVHAGTDDSVTGEAGSGGAESGSAAEDFLHRALAFERRWSTIVRRGPRQAGRREEAIRTEFGMSAVRYHQRLNLLLGTPEAEAADPVTVHRLQRLRDGSS</sequence>
<dbReference type="RefSeq" id="WP_244979472.1">
    <property type="nucleotide sequence ID" value="NZ_CP077258.1"/>
</dbReference>
<dbReference type="InterPro" id="IPR021678">
    <property type="entry name" value="DUF3263"/>
</dbReference>